<evidence type="ECO:0000256" key="3">
    <source>
        <dbReference type="ARBA" id="ARBA00010343"/>
    </source>
</evidence>
<dbReference type="PANTHER" id="PTHR45810:SF17">
    <property type="entry name" value="HISTONE H3-LIKE CENTROMERIC PROTEIN A"/>
    <property type="match status" value="1"/>
</dbReference>
<dbReference type="CDD" id="cd22911">
    <property type="entry name" value="HFD_H3"/>
    <property type="match status" value="1"/>
</dbReference>
<dbReference type="GO" id="GO:0000786">
    <property type="term" value="C:nucleosome"/>
    <property type="evidence" value="ECO:0007669"/>
    <property type="project" value="UniProtKB-KW"/>
</dbReference>
<keyword evidence="4" id="KW-0158">Chromosome</keyword>
<dbReference type="FunFam" id="1.10.20.10:FF:000088">
    <property type="entry name" value="Histone H3-like centromeric protein CSE4"/>
    <property type="match status" value="1"/>
</dbReference>
<evidence type="ECO:0000259" key="9">
    <source>
        <dbReference type="Pfam" id="PF00125"/>
    </source>
</evidence>
<comment type="subcellular location">
    <subcellularLocation>
        <location evidence="2">Chromosome</location>
    </subcellularLocation>
    <subcellularLocation>
        <location evidence="1">Nucleus</location>
    </subcellularLocation>
</comment>
<keyword evidence="7" id="KW-0544">Nucleosome core</keyword>
<dbReference type="InterPro" id="IPR009072">
    <property type="entry name" value="Histone-fold"/>
</dbReference>
<dbReference type="Gene3D" id="1.10.20.10">
    <property type="entry name" value="Histone, subunit A"/>
    <property type="match status" value="1"/>
</dbReference>
<evidence type="ECO:0000256" key="1">
    <source>
        <dbReference type="ARBA" id="ARBA00004123"/>
    </source>
</evidence>
<dbReference type="GO" id="GO:0046982">
    <property type="term" value="F:protein heterodimerization activity"/>
    <property type="evidence" value="ECO:0007669"/>
    <property type="project" value="InterPro"/>
</dbReference>
<keyword evidence="5" id="KW-0238">DNA-binding</keyword>
<feature type="compositionally biased region" description="Pro residues" evidence="8">
    <location>
        <begin position="18"/>
        <end position="29"/>
    </location>
</feature>
<accession>A0AAV3ABQ0</accession>
<feature type="region of interest" description="Disordered" evidence="8">
    <location>
        <begin position="1"/>
        <end position="46"/>
    </location>
</feature>
<name>A0AAV3ABQ0_PYXAD</name>
<keyword evidence="6" id="KW-0539">Nucleus</keyword>
<organism evidence="10 11">
    <name type="scientific">Pyxicephalus adspersus</name>
    <name type="common">African bullfrog</name>
    <dbReference type="NCBI Taxonomy" id="30357"/>
    <lineage>
        <taxon>Eukaryota</taxon>
        <taxon>Metazoa</taxon>
        <taxon>Chordata</taxon>
        <taxon>Craniata</taxon>
        <taxon>Vertebrata</taxon>
        <taxon>Euteleostomi</taxon>
        <taxon>Amphibia</taxon>
        <taxon>Batrachia</taxon>
        <taxon>Anura</taxon>
        <taxon>Neobatrachia</taxon>
        <taxon>Ranoidea</taxon>
        <taxon>Pyxicephalidae</taxon>
        <taxon>Pyxicephalinae</taxon>
        <taxon>Pyxicephalus</taxon>
    </lineage>
</organism>
<dbReference type="InterPro" id="IPR000164">
    <property type="entry name" value="Histone_H3/CENP-A"/>
</dbReference>
<dbReference type="GO" id="GO:0003677">
    <property type="term" value="F:DNA binding"/>
    <property type="evidence" value="ECO:0007669"/>
    <property type="project" value="UniProtKB-KW"/>
</dbReference>
<feature type="compositionally biased region" description="Basic residues" evidence="8">
    <location>
        <begin position="37"/>
        <end position="46"/>
    </location>
</feature>
<protein>
    <recommendedName>
        <fullName evidence="9">Core Histone H2A/H2B/H3 domain-containing protein</fullName>
    </recommendedName>
</protein>
<evidence type="ECO:0000256" key="7">
    <source>
        <dbReference type="ARBA" id="ARBA00023269"/>
    </source>
</evidence>
<dbReference type="SMART" id="SM00428">
    <property type="entry name" value="H3"/>
    <property type="match status" value="1"/>
</dbReference>
<evidence type="ECO:0000313" key="10">
    <source>
        <dbReference type="EMBL" id="DBA20497.1"/>
    </source>
</evidence>
<comment type="caution">
    <text evidence="10">The sequence shown here is derived from an EMBL/GenBank/DDBJ whole genome shotgun (WGS) entry which is preliminary data.</text>
</comment>
<dbReference type="Proteomes" id="UP001181693">
    <property type="component" value="Unassembled WGS sequence"/>
</dbReference>
<dbReference type="GO" id="GO:0030527">
    <property type="term" value="F:structural constituent of chromatin"/>
    <property type="evidence" value="ECO:0007669"/>
    <property type="project" value="InterPro"/>
</dbReference>
<dbReference type="Pfam" id="PF00125">
    <property type="entry name" value="Histone"/>
    <property type="match status" value="1"/>
</dbReference>
<evidence type="ECO:0000313" key="11">
    <source>
        <dbReference type="Proteomes" id="UP001181693"/>
    </source>
</evidence>
<dbReference type="AlphaFoldDB" id="A0AAV3ABQ0"/>
<reference evidence="10" key="1">
    <citation type="thesis" date="2020" institute="ProQuest LLC" country="789 East Eisenhower Parkway, Ann Arbor, MI, USA">
        <title>Comparative Genomics and Chromosome Evolution.</title>
        <authorList>
            <person name="Mudd A.B."/>
        </authorList>
    </citation>
    <scope>NUCLEOTIDE SEQUENCE</scope>
    <source>
        <strain evidence="10">1538</strain>
        <tissue evidence="10">Blood</tissue>
    </source>
</reference>
<dbReference type="InterPro" id="IPR007125">
    <property type="entry name" value="H2A/H2B/H3"/>
</dbReference>
<comment type="similarity">
    <text evidence="3">Belongs to the histone H3 family.</text>
</comment>
<proteinExistence type="inferred from homology"/>
<dbReference type="SUPFAM" id="SSF47113">
    <property type="entry name" value="Histone-fold"/>
    <property type="match status" value="1"/>
</dbReference>
<evidence type="ECO:0000256" key="2">
    <source>
        <dbReference type="ARBA" id="ARBA00004286"/>
    </source>
</evidence>
<feature type="domain" description="Core Histone H2A/H2B/H3" evidence="9">
    <location>
        <begin position="47"/>
        <end position="136"/>
    </location>
</feature>
<dbReference type="PANTHER" id="PTHR45810">
    <property type="entry name" value="HISTONE H3.2"/>
    <property type="match status" value="1"/>
</dbReference>
<dbReference type="PRINTS" id="PR00622">
    <property type="entry name" value="HISTONEH3"/>
</dbReference>
<evidence type="ECO:0000256" key="8">
    <source>
        <dbReference type="SAM" id="MobiDB-lite"/>
    </source>
</evidence>
<dbReference type="GO" id="GO:0005634">
    <property type="term" value="C:nucleus"/>
    <property type="evidence" value="ECO:0007669"/>
    <property type="project" value="UniProtKB-SubCell"/>
</dbReference>
<dbReference type="PROSITE" id="PS00959">
    <property type="entry name" value="HISTONE_H3_2"/>
    <property type="match status" value="1"/>
</dbReference>
<dbReference type="EMBL" id="DYDO01000007">
    <property type="protein sequence ID" value="DBA20497.1"/>
    <property type="molecule type" value="Genomic_DNA"/>
</dbReference>
<evidence type="ECO:0000256" key="5">
    <source>
        <dbReference type="ARBA" id="ARBA00023125"/>
    </source>
</evidence>
<evidence type="ECO:0000256" key="4">
    <source>
        <dbReference type="ARBA" id="ARBA00022454"/>
    </source>
</evidence>
<sequence>MRPSETPSSRRKSRPPKRVTPPPPSPRPGPSRESAPRRRQRVHRYRPGTRALMEIRKYQKSTDLLIRKAPFARLVREVCMEYTRGMPFMWQSMAIMALQEAAEAFLVRLFEDSYLCCLHAKRVTLFVQDMQLARRIRGTHEGLG</sequence>
<gene>
    <name evidence="10" type="ORF">GDO54_017270</name>
</gene>
<evidence type="ECO:0000256" key="6">
    <source>
        <dbReference type="ARBA" id="ARBA00023242"/>
    </source>
</evidence>
<keyword evidence="11" id="KW-1185">Reference proteome</keyword>